<dbReference type="InterPro" id="IPR001394">
    <property type="entry name" value="Peptidase_C19_UCH"/>
</dbReference>
<keyword evidence="2" id="KW-0677">Repeat</keyword>
<dbReference type="eggNOG" id="KOG0619">
    <property type="taxonomic scope" value="Eukaryota"/>
</dbReference>
<dbReference type="GeneID" id="25565052"/>
<feature type="compositionally biased region" description="Low complexity" evidence="3">
    <location>
        <begin position="332"/>
        <end position="347"/>
    </location>
</feature>
<dbReference type="STRING" id="461836.A0A0L0DEA6"/>
<organism evidence="5 6">
    <name type="scientific">Thecamonas trahens ATCC 50062</name>
    <dbReference type="NCBI Taxonomy" id="461836"/>
    <lineage>
        <taxon>Eukaryota</taxon>
        <taxon>Apusozoa</taxon>
        <taxon>Apusomonadida</taxon>
        <taxon>Apusomonadidae</taxon>
        <taxon>Thecamonas</taxon>
    </lineage>
</organism>
<dbReference type="GO" id="GO:0016579">
    <property type="term" value="P:protein deubiquitination"/>
    <property type="evidence" value="ECO:0007669"/>
    <property type="project" value="InterPro"/>
</dbReference>
<evidence type="ECO:0000256" key="2">
    <source>
        <dbReference type="ARBA" id="ARBA00022737"/>
    </source>
</evidence>
<gene>
    <name evidence="5" type="ORF">AMSG_05706</name>
</gene>
<sequence>MGSNLSRRLAAGEESGSIDLRGLSLSTIPGKVWSLTHVVRLHLGWNSLKTLPHALGDLPSLAVLYLNHNSFSIFPRALLKCTRLRRLYLNSNALSSLPDELGDLVYLKVLAVSDNYLTTLPPSVCKLKLHELYLSQNKFELLPEALGALTDLRTLAVAGNNLKALPFAALLRLHDLKAMPRDGNVDLGELASMPLRELMVFMRKSVTSHHRHMHDSSSSMWRTRSFTEADLAHLGSESETDSGDDNMDPVVVKRRRKAKEVVGAKGSVEGLKKRTLAEIMEAANQLPGVESSLHPLLPLPEPATAAADELASAEPAHPASALAARPRQKRLSTASVASSRASTATGSMPPAIARVARGRSASISCASTASPLLGSAGGTEVGGDESAGALSQKGSFYRKSSKLMNTEDVVRTMRVLLDESMVHNTELMEKLGKVESLRGEERSQFKDTRHTLRTRIAAGEERVANLLKAINSLRGSGKVPQPTPTHYSEPDGYSASLPRNDSLSAAHHPDDDPMLNSRLVTPASGLYSRSSLQWAPPTSPNRRHTSTRIPAPSSQVVFLEDRADNERYLKSYWASLDMAITTDSANPTNHLANALEHLERAVAEVEAGEGETVFSRVFFNYAMPLLAQTLLERTYPVPAWMVAALDFERRIAQVVVAALKAGTATDKMVRALRRMVTSSMEFYEEHGTVDDTDHLRVLYYPEGAPPAPEDAPKVVDEAEAEADPPLTPEQLSLTVPPEFVTLSPTDHATSIFLLDAIETLGGLGLFDHLVAALGADEAPPVDGDGDDAQPAVPKLASSTLTAICRVVGLCAKHLAPSFWDPYSAQLLTKLRRHIDALPQAALRDQSLVDLVDCLNVLARTAARAGNHKLNRDIQAYKLALAWRYVQLPYLTQCLQGVEAMQHFIAVAKKEVKENSTLRKPKQTSRWMSATGTGFGVMYSRAGGTAYNVGNCRLGGAAGPALDMDYLLGWFDDNDIFARVLKFENAEVLAKGCEIIRFVATQRGLTTPELDAIWHAVTTVFESLQLKLFEFVLDLVGAIPFEQVCHLDDKLCELPPSAFNNQVLTFVSDFTRKALEAAGASAPDALDDALHDQRLFGLQTLWDLVTSGASSGSSNGTVAEACAHLQSLLHEFPAHREYFVAKVMANLESGVALSPTLRILIDLVRGGADDEITREYVEELDARYNLVQLLVNALSAVSSGDEAEGVTQACLAALEHVITSSALILSADAALALWDALEARGAVDAAAGWLASLNCEEPVIDPYTGAASYPAFTIDEATALYSSRVLPAVRRDPAMVSPALSALFCTLFALVNTSSSALRRLTAPFETKTRSFEALVGIDALEALALSASDDGVANDALYILARLYTHVSTLVDAPAVGAVRNAFVRANLKRVLDAAPAPAPRPLFLAHAVLVAEAQHGLFAPHGGRASAPLAVPPAEHAALAAGVSCVHDAELMDALFGLLANAPLRDGIWSLLCALPTEPAVASAVAAPTPETLARALGEASPGGTHSVFRVLYGVLALEHALGGGVVPDPRAEVDAAGVTPADAAAAVTAADGFALLTRLFTADELLDKGSDGFEYGKKAASSLSALINSLFAGGDVEVSALDGSFVQGLVSQIHELAGAAGELAKPTGTSSSTGSSAAVAPGILSIRSMNAAEALSGTVRGTRIANCHYGATQTLFEFEVSGASSYRVAVYCVDFNTHRRHQTMLAFVGDTPELAECAPEGSVVALRGLDFHNGCWVVWDVHAETEGEEQASQFNLLIDNADASSPNWTLSAFLLDPLPADNMRETSHYPTLVEIDTSSQGRWHGRYGSAGGVLLGRVDLEVEARVPGPRLVAFDNDSALRYEWVEEATSDERALQPPPPCGGDIEVEAVEAEDEASRARRLVVLSVNAPAAPDGDEPDAAEPGTPESGSSEASLGDVDASNSLSDDDGIPVQQAVVVSFGDEKGKDDDDDSFLIRRRAGSGARRKSKSKTKVAGSGGACQALLDMLFTTLDASPSLVAALEASTELEAWLEVVLAKCSVAAIRESAAARLPGLAVVHPPLGARMMATLLQVTQRGEAGRASVASFEQAFEVVLALARDGVAFDTSAAFAAWARDVMALSVVESDDDEAVDSLLVGLLRGLSTCLRVEPALASGAAGDALLDYVFGDCLFSVPADKTAKAVPVCKSYTAREAAFEVLLQLCAQADGKSTVLMESLADVLAGAGLPGPDEWCVDVVGDGGDGDSDSEYGGEVERFKGLKNQGCTCYMNASLQQMFLIPELRESILRVPLAASDDEESFAGNIMCQLQLLFAKMLESRSYYVDTIDFCRTVFLNGEVIQLGQQEDANEFINSLVDQLEPHLKGTPEEAVFTNVFGGSFVNQIVSQECEHISERPEEYLTISVKVQNKRNLQEGLEFFVQGDMLDGQNKYHCEKCDTKVAALKRCVIQHLPNTLALHLIRFEFSFETFENVKVDDRFEFPETLNMKPYTKEGLAAAAVEAKAKAKAEARAAGRGDEDEEDEDEEDEDEDGGVGASGASGTDGIERPDDYYEYRLQGILVHSGTADMGHYYSYIRDREGDEGSARWYEFNDRSVTPFDPSEIAEQTFGGPYEGMASDHSKMYSAYMLFYERVGPKYAPRTYGGGLLEPPTVLEQDPEILDKMWRDSVAAAQRRHFMNATCLQFMWSLVAQEAPKIPVSTSTEVLDESSWAGKLLTFGTRLCFDLLAHCEDKLGIVDKIRELGDMYVKHLPGCVWLLRRLADAEASWLGDVLVVCPDLDIREAMAELVVRVLGAAVAGGCEAEAAQYAAAALATLKACATDPTVKTSQLVSTVLGYAQVGGVRQLCEAGALRGAIELYESNRTPLFHRALRPKHLSLIELISVLGRAYRNPNGPSAADSQGSYMEGPIDDEVLHLLFSKRFLTSVLAQQAYREAAHGLIQHWVPGNRRVADAVMDAALTGLDSFMDKTVLGNYTAAIDAMREIDDGDGAYREARYVEGLIKSMKKAMRVPRTRNNLLALLLEAGASDDATRQHIESHEVMARLMQTDPSLRYYVQTQLAAKFTEVFPALAVSAGVPGAASAAAAAAGVASPPVDDAPVPSGHQPGGPGAPVPSGHQPGGPAPVTGDDE</sequence>
<dbReference type="PANTHER" id="PTHR24006:SF827">
    <property type="entry name" value="UBIQUITIN CARBOXYL-TERMINAL HYDROLASE 34"/>
    <property type="match status" value="1"/>
</dbReference>
<dbReference type="eggNOG" id="KOG1866">
    <property type="taxonomic scope" value="Eukaryota"/>
</dbReference>
<dbReference type="InterPro" id="IPR038765">
    <property type="entry name" value="Papain-like_cys_pep_sf"/>
</dbReference>
<dbReference type="InterPro" id="IPR003591">
    <property type="entry name" value="Leu-rich_rpt_typical-subtyp"/>
</dbReference>
<dbReference type="InterPro" id="IPR050164">
    <property type="entry name" value="Peptidase_C19"/>
</dbReference>
<dbReference type="GO" id="GO:0005829">
    <property type="term" value="C:cytosol"/>
    <property type="evidence" value="ECO:0007669"/>
    <property type="project" value="TreeGrafter"/>
</dbReference>
<feature type="compositionally biased region" description="Basic residues" evidence="3">
    <location>
        <begin position="1957"/>
        <end position="1973"/>
    </location>
</feature>
<dbReference type="SUPFAM" id="SSF54001">
    <property type="entry name" value="Cysteine proteinases"/>
    <property type="match status" value="1"/>
</dbReference>
<dbReference type="GO" id="GO:0004843">
    <property type="term" value="F:cysteine-type deubiquitinase activity"/>
    <property type="evidence" value="ECO:0007669"/>
    <property type="project" value="InterPro"/>
</dbReference>
<feature type="compositionally biased region" description="Low complexity" evidence="3">
    <location>
        <begin position="3062"/>
        <end position="3078"/>
    </location>
</feature>
<evidence type="ECO:0000259" key="4">
    <source>
        <dbReference type="PROSITE" id="PS50235"/>
    </source>
</evidence>
<dbReference type="RefSeq" id="XP_013757752.1">
    <property type="nucleotide sequence ID" value="XM_013902298.1"/>
</dbReference>
<feature type="region of interest" description="Disordered" evidence="3">
    <location>
        <begin position="3062"/>
        <end position="3105"/>
    </location>
</feature>
<evidence type="ECO:0000313" key="6">
    <source>
        <dbReference type="Proteomes" id="UP000054408"/>
    </source>
</evidence>
<evidence type="ECO:0000256" key="3">
    <source>
        <dbReference type="SAM" id="MobiDB-lite"/>
    </source>
</evidence>
<feature type="region of interest" description="Disordered" evidence="3">
    <location>
        <begin position="306"/>
        <end position="351"/>
    </location>
</feature>
<feature type="region of interest" description="Disordered" evidence="3">
    <location>
        <begin position="530"/>
        <end position="549"/>
    </location>
</feature>
<dbReference type="Pfam" id="PF00443">
    <property type="entry name" value="UCH"/>
    <property type="match status" value="1"/>
</dbReference>
<dbReference type="EMBL" id="GL349456">
    <property type="protein sequence ID" value="KNC49653.1"/>
    <property type="molecule type" value="Genomic_DNA"/>
</dbReference>
<keyword evidence="1" id="KW-0433">Leucine-rich repeat</keyword>
<name>A0A0L0DEA6_THETB</name>
<dbReference type="Gene3D" id="3.90.70.10">
    <property type="entry name" value="Cysteine proteinases"/>
    <property type="match status" value="1"/>
</dbReference>
<dbReference type="SUPFAM" id="SSF52058">
    <property type="entry name" value="L domain-like"/>
    <property type="match status" value="1"/>
</dbReference>
<dbReference type="PROSITE" id="PS00973">
    <property type="entry name" value="USP_2"/>
    <property type="match status" value="1"/>
</dbReference>
<feature type="region of interest" description="Disordered" evidence="3">
    <location>
        <begin position="474"/>
        <end position="519"/>
    </location>
</feature>
<keyword evidence="5" id="KW-0378">Hydrolase</keyword>
<dbReference type="OrthoDB" id="289038at2759"/>
<dbReference type="FunFam" id="3.90.70.10:FF:000022">
    <property type="entry name" value="Ubiquitin carboxyl-terminal hydrolase 24"/>
    <property type="match status" value="1"/>
</dbReference>
<feature type="compositionally biased region" description="Acidic residues" evidence="3">
    <location>
        <begin position="2494"/>
        <end position="2509"/>
    </location>
</feature>
<dbReference type="Proteomes" id="UP000054408">
    <property type="component" value="Unassembled WGS sequence"/>
</dbReference>
<dbReference type="CDD" id="cd02659">
    <property type="entry name" value="peptidase_C19C"/>
    <property type="match status" value="1"/>
</dbReference>
<dbReference type="InterPro" id="IPR032675">
    <property type="entry name" value="LRR_dom_sf"/>
</dbReference>
<evidence type="ECO:0000256" key="1">
    <source>
        <dbReference type="ARBA" id="ARBA00022614"/>
    </source>
</evidence>
<feature type="domain" description="USP" evidence="4">
    <location>
        <begin position="2237"/>
        <end position="2610"/>
    </location>
</feature>
<dbReference type="Gene3D" id="3.80.10.10">
    <property type="entry name" value="Ribonuclease Inhibitor"/>
    <property type="match status" value="1"/>
</dbReference>
<feature type="region of interest" description="Disordered" evidence="3">
    <location>
        <begin position="1891"/>
        <end position="1930"/>
    </location>
</feature>
<dbReference type="InterPro" id="IPR018200">
    <property type="entry name" value="USP_CS"/>
</dbReference>
<reference evidence="5 6" key="1">
    <citation type="submission" date="2010-05" db="EMBL/GenBank/DDBJ databases">
        <title>The Genome Sequence of Thecamonas trahens ATCC 50062.</title>
        <authorList>
            <consortium name="The Broad Institute Genome Sequencing Platform"/>
            <person name="Russ C."/>
            <person name="Cuomo C."/>
            <person name="Shea T."/>
            <person name="Young S.K."/>
            <person name="Zeng Q."/>
            <person name="Koehrsen M."/>
            <person name="Haas B."/>
            <person name="Borodovsky M."/>
            <person name="Guigo R."/>
            <person name="Alvarado L."/>
            <person name="Berlin A."/>
            <person name="Bochicchio J."/>
            <person name="Borenstein D."/>
            <person name="Chapman S."/>
            <person name="Chen Z."/>
            <person name="Freedman E."/>
            <person name="Gellesch M."/>
            <person name="Goldberg J."/>
            <person name="Griggs A."/>
            <person name="Gujja S."/>
            <person name="Heilman E."/>
            <person name="Heiman D."/>
            <person name="Hepburn T."/>
            <person name="Howarth C."/>
            <person name="Jen D."/>
            <person name="Larson L."/>
            <person name="Mehta T."/>
            <person name="Park D."/>
            <person name="Pearson M."/>
            <person name="Roberts A."/>
            <person name="Saif S."/>
            <person name="Shenoy N."/>
            <person name="Sisk P."/>
            <person name="Stolte C."/>
            <person name="Sykes S."/>
            <person name="Thomson T."/>
            <person name="Walk T."/>
            <person name="White J."/>
            <person name="Yandava C."/>
            <person name="Burger G."/>
            <person name="Gray M.W."/>
            <person name="Holland P.W.H."/>
            <person name="King N."/>
            <person name="Lang F.B.F."/>
            <person name="Roger A.J."/>
            <person name="Ruiz-Trillo I."/>
            <person name="Lander E."/>
            <person name="Nusbaum C."/>
        </authorList>
    </citation>
    <scope>NUCLEOTIDE SEQUENCE [LARGE SCALE GENOMIC DNA]</scope>
    <source>
        <strain evidence="5 6">ATCC 50062</strain>
    </source>
</reference>
<dbReference type="GO" id="GO:0005634">
    <property type="term" value="C:nucleus"/>
    <property type="evidence" value="ECO:0007669"/>
    <property type="project" value="TreeGrafter"/>
</dbReference>
<accession>A0A0L0DEA6</accession>
<dbReference type="PROSITE" id="PS50235">
    <property type="entry name" value="USP_3"/>
    <property type="match status" value="1"/>
</dbReference>
<feature type="region of interest" description="Disordered" evidence="3">
    <location>
        <begin position="1942"/>
        <end position="1975"/>
    </location>
</feature>
<feature type="region of interest" description="Disordered" evidence="3">
    <location>
        <begin position="2486"/>
        <end position="2524"/>
    </location>
</feature>
<protein>
    <submittedName>
        <fullName evidence="5">Ubiquitin carboxyl-terminal hydrolase 34</fullName>
    </submittedName>
</protein>
<feature type="compositionally biased region" description="Low complexity" evidence="3">
    <location>
        <begin position="306"/>
        <end position="324"/>
    </location>
</feature>
<proteinExistence type="predicted"/>
<dbReference type="PANTHER" id="PTHR24006">
    <property type="entry name" value="UBIQUITIN CARBOXYL-TERMINAL HYDROLASE"/>
    <property type="match status" value="1"/>
</dbReference>
<evidence type="ECO:0000313" key="5">
    <source>
        <dbReference type="EMBL" id="KNC49653.1"/>
    </source>
</evidence>
<dbReference type="InterPro" id="IPR028889">
    <property type="entry name" value="USP"/>
</dbReference>
<keyword evidence="6" id="KW-1185">Reference proteome</keyword>
<dbReference type="SMART" id="SM00369">
    <property type="entry name" value="LRR_TYP"/>
    <property type="match status" value="6"/>
</dbReference>